<dbReference type="InterPro" id="IPR003749">
    <property type="entry name" value="ThiS/MoaD-like"/>
</dbReference>
<dbReference type="Gene3D" id="3.10.20.30">
    <property type="match status" value="1"/>
</dbReference>
<dbReference type="InterPro" id="IPR012675">
    <property type="entry name" value="Beta-grasp_dom_sf"/>
</dbReference>
<dbReference type="InterPro" id="IPR016155">
    <property type="entry name" value="Mopterin_synth/thiamin_S_b"/>
</dbReference>
<name>A0A932GRB6_UNCTE</name>
<dbReference type="AlphaFoldDB" id="A0A932GRB6"/>
<accession>A0A932GRB6</accession>
<dbReference type="SUPFAM" id="SSF54285">
    <property type="entry name" value="MoaD/ThiS"/>
    <property type="match status" value="1"/>
</dbReference>
<comment type="caution">
    <text evidence="1">The sequence shown here is derived from an EMBL/GenBank/DDBJ whole genome shotgun (WGS) entry which is preliminary data.</text>
</comment>
<reference evidence="1" key="1">
    <citation type="submission" date="2020-07" db="EMBL/GenBank/DDBJ databases">
        <title>Huge and variable diversity of episymbiotic CPR bacteria and DPANN archaea in groundwater ecosystems.</title>
        <authorList>
            <person name="He C.Y."/>
            <person name="Keren R."/>
            <person name="Whittaker M."/>
            <person name="Farag I.F."/>
            <person name="Doudna J."/>
            <person name="Cate J.H.D."/>
            <person name="Banfield J.F."/>
        </authorList>
    </citation>
    <scope>NUCLEOTIDE SEQUENCE</scope>
    <source>
        <strain evidence="1">NC_groundwater_717_Ag_S-0.2um_59_8</strain>
    </source>
</reference>
<dbReference type="Pfam" id="PF02597">
    <property type="entry name" value="ThiS"/>
    <property type="match status" value="1"/>
</dbReference>
<dbReference type="CDD" id="cd17040">
    <property type="entry name" value="Ubl_MoaD_like"/>
    <property type="match status" value="1"/>
</dbReference>
<proteinExistence type="predicted"/>
<evidence type="ECO:0000313" key="1">
    <source>
        <dbReference type="EMBL" id="MBI3015467.1"/>
    </source>
</evidence>
<protein>
    <submittedName>
        <fullName evidence="1">MoaD/ThiS family protein</fullName>
    </submittedName>
</protein>
<organism evidence="1 2">
    <name type="scientific">Tectimicrobiota bacterium</name>
    <dbReference type="NCBI Taxonomy" id="2528274"/>
    <lineage>
        <taxon>Bacteria</taxon>
        <taxon>Pseudomonadati</taxon>
        <taxon>Nitrospinota/Tectimicrobiota group</taxon>
        <taxon>Candidatus Tectimicrobiota</taxon>
    </lineage>
</organism>
<sequence length="103" mass="11200">MTAEEPRRVKVVYLGLVRNVLDCPEEVAEVGDRTTVGQLLEQLASRHGDPFRWSVFKGNGELRSTVLICMNDSDVSQLSGLETQLEAGAQLTVIVGVYPPEGG</sequence>
<dbReference type="Proteomes" id="UP000741360">
    <property type="component" value="Unassembled WGS sequence"/>
</dbReference>
<gene>
    <name evidence="1" type="ORF">HYY65_10490</name>
</gene>
<evidence type="ECO:0000313" key="2">
    <source>
        <dbReference type="Proteomes" id="UP000741360"/>
    </source>
</evidence>
<dbReference type="EMBL" id="JACPSX010000201">
    <property type="protein sequence ID" value="MBI3015467.1"/>
    <property type="molecule type" value="Genomic_DNA"/>
</dbReference>